<dbReference type="EMBL" id="QYUP01000089">
    <property type="protein sequence ID" value="RJG19002.1"/>
    <property type="molecule type" value="Genomic_DNA"/>
</dbReference>
<name>A0A418Y0W1_9BURK</name>
<dbReference type="GO" id="GO:0005886">
    <property type="term" value="C:plasma membrane"/>
    <property type="evidence" value="ECO:0007669"/>
    <property type="project" value="TreeGrafter"/>
</dbReference>
<dbReference type="AlphaFoldDB" id="A0A418Y0W1"/>
<dbReference type="PANTHER" id="PTHR43107:SF15">
    <property type="entry name" value="FATTY ACID TRANSPORT PROTEIN 3, ISOFORM A"/>
    <property type="match status" value="1"/>
</dbReference>
<keyword evidence="7" id="KW-1185">Reference proteome</keyword>
<dbReference type="GO" id="GO:0004467">
    <property type="term" value="F:long-chain fatty acid-CoA ligase activity"/>
    <property type="evidence" value="ECO:0007669"/>
    <property type="project" value="TreeGrafter"/>
</dbReference>
<keyword evidence="3" id="KW-0547">Nucleotide-binding</keyword>
<dbReference type="InterPro" id="IPR020845">
    <property type="entry name" value="AMP-binding_CS"/>
</dbReference>
<organism evidence="6 7">
    <name type="scientific">Massilia cavernae</name>
    <dbReference type="NCBI Taxonomy" id="2320864"/>
    <lineage>
        <taxon>Bacteria</taxon>
        <taxon>Pseudomonadati</taxon>
        <taxon>Pseudomonadota</taxon>
        <taxon>Betaproteobacteria</taxon>
        <taxon>Burkholderiales</taxon>
        <taxon>Oxalobacteraceae</taxon>
        <taxon>Telluria group</taxon>
        <taxon>Massilia</taxon>
    </lineage>
</organism>
<comment type="caution">
    <text evidence="6">The sequence shown here is derived from an EMBL/GenBank/DDBJ whole genome shotgun (WGS) entry which is preliminary data.</text>
</comment>
<keyword evidence="2" id="KW-0436">Ligase</keyword>
<evidence type="ECO:0000313" key="6">
    <source>
        <dbReference type="EMBL" id="RJG19002.1"/>
    </source>
</evidence>
<dbReference type="InterPro" id="IPR042099">
    <property type="entry name" value="ANL_N_sf"/>
</dbReference>
<dbReference type="FunFam" id="3.30.300.30:FF:000002">
    <property type="entry name" value="Long-chain fatty acid transport protein 1"/>
    <property type="match status" value="1"/>
</dbReference>
<accession>A0A418Y0W1</accession>
<dbReference type="GO" id="GO:0005524">
    <property type="term" value="F:ATP binding"/>
    <property type="evidence" value="ECO:0007669"/>
    <property type="project" value="UniProtKB-KW"/>
</dbReference>
<dbReference type="SUPFAM" id="SSF56801">
    <property type="entry name" value="Acetyl-CoA synthetase-like"/>
    <property type="match status" value="1"/>
</dbReference>
<dbReference type="PANTHER" id="PTHR43107">
    <property type="entry name" value="LONG-CHAIN FATTY ACID TRANSPORT PROTEIN"/>
    <property type="match status" value="1"/>
</dbReference>
<proteinExistence type="inferred from homology"/>
<dbReference type="Gene3D" id="3.40.50.12780">
    <property type="entry name" value="N-terminal domain of ligase-like"/>
    <property type="match status" value="1"/>
</dbReference>
<evidence type="ECO:0000259" key="5">
    <source>
        <dbReference type="Pfam" id="PF00501"/>
    </source>
</evidence>
<keyword evidence="4" id="KW-0067">ATP-binding</keyword>
<dbReference type="InterPro" id="IPR000873">
    <property type="entry name" value="AMP-dep_synth/lig_dom"/>
</dbReference>
<dbReference type="GO" id="GO:0044539">
    <property type="term" value="P:long-chain fatty acid import into cell"/>
    <property type="evidence" value="ECO:0007669"/>
    <property type="project" value="TreeGrafter"/>
</dbReference>
<dbReference type="Gene3D" id="3.30.300.30">
    <property type="match status" value="1"/>
</dbReference>
<dbReference type="GO" id="GO:0005324">
    <property type="term" value="F:long-chain fatty acid transmembrane transporter activity"/>
    <property type="evidence" value="ECO:0007669"/>
    <property type="project" value="TreeGrafter"/>
</dbReference>
<sequence>MSKDTAPPSACVSRDATQAKLDRRNAASAAIKPKDLYTIADRVEQQARDAGERLFLAYAEQRFTYAELDARANQFAHAALAHGLRPGAVCAIAIENRPEFYFTWFGLLKIGAVVAFLNTNVSGRALVHAIESTGASFVIVGEECHAHFSATAGLPPVAQFFLPDPEKPLPAALREGMDFSFARAVANAPRTAPPPSLREGITAEHPAVLVFTSGTTGLPKAAIYSHMRWLMSGDVMNVTIGASADDTFYCCLPLYHGAASLAVTSTALKAGAAIAMRRKFSVRAFWHDIRLHKVTVWQYIGELCRYLVNQPPAPADRDHGLRAIMGAGFNAESWNRWVARFGPMDIYEGWGGTEANTNLINVDNYPGAVGRVPDWNKTNFRLLRYDIENDQLVRDQNGFCILCEAGEIGEATGLIVTDPDIGGGRFEGYTSAAATEQKILRNVFRTGDAYWSSGDLLRYDADGYFYFVDRIGDTFRWKSENVSTLEVAETLADLPGAELINIYGVAVPEHEGRAGMAAIVMQPGCQFDPQALYAMAEERLPRYAAPLFVRIARAAELTSTYKLRKVDLQAQGYDPRAFDDPLFVRDEQGRTYQPYSAAALEQAGLPPFKGKA</sequence>
<dbReference type="InterPro" id="IPR045851">
    <property type="entry name" value="AMP-bd_C_sf"/>
</dbReference>
<feature type="domain" description="AMP-dependent synthetase/ligase" evidence="5">
    <location>
        <begin position="44"/>
        <end position="372"/>
    </location>
</feature>
<reference evidence="6 7" key="1">
    <citation type="submission" date="2018-09" db="EMBL/GenBank/DDBJ databases">
        <authorList>
            <person name="Zhu H."/>
        </authorList>
    </citation>
    <scope>NUCLEOTIDE SEQUENCE [LARGE SCALE GENOMIC DNA]</scope>
    <source>
        <strain evidence="6 7">K1S02-61</strain>
    </source>
</reference>
<evidence type="ECO:0000256" key="2">
    <source>
        <dbReference type="ARBA" id="ARBA00022598"/>
    </source>
</evidence>
<dbReference type="Proteomes" id="UP000284006">
    <property type="component" value="Unassembled WGS sequence"/>
</dbReference>
<dbReference type="RefSeq" id="WP_119810493.1">
    <property type="nucleotide sequence ID" value="NZ_QYUP01000089.1"/>
</dbReference>
<comment type="similarity">
    <text evidence="1">Belongs to the ATP-dependent AMP-binding enzyme family.</text>
</comment>
<gene>
    <name evidence="6" type="ORF">D3872_09225</name>
</gene>
<evidence type="ECO:0000256" key="4">
    <source>
        <dbReference type="ARBA" id="ARBA00022840"/>
    </source>
</evidence>
<dbReference type="PROSITE" id="PS00455">
    <property type="entry name" value="AMP_BINDING"/>
    <property type="match status" value="1"/>
</dbReference>
<evidence type="ECO:0000313" key="7">
    <source>
        <dbReference type="Proteomes" id="UP000284006"/>
    </source>
</evidence>
<dbReference type="NCBIfam" id="NF006134">
    <property type="entry name" value="PRK08279.1"/>
    <property type="match status" value="1"/>
</dbReference>
<dbReference type="Pfam" id="PF00501">
    <property type="entry name" value="AMP-binding"/>
    <property type="match status" value="1"/>
</dbReference>
<protein>
    <submittedName>
        <fullName evidence="6">Long-chain-acyl-CoA synthetase</fullName>
    </submittedName>
</protein>
<evidence type="ECO:0000256" key="3">
    <source>
        <dbReference type="ARBA" id="ARBA00022741"/>
    </source>
</evidence>
<dbReference type="OrthoDB" id="9766486at2"/>
<evidence type="ECO:0000256" key="1">
    <source>
        <dbReference type="ARBA" id="ARBA00006432"/>
    </source>
</evidence>